<evidence type="ECO:0000259" key="3">
    <source>
        <dbReference type="PROSITE" id="PS51186"/>
    </source>
</evidence>
<name>A0A4V2UU54_9SPHI</name>
<dbReference type="SUPFAM" id="SSF55729">
    <property type="entry name" value="Acyl-CoA N-acyltransferases (Nat)"/>
    <property type="match status" value="1"/>
</dbReference>
<protein>
    <submittedName>
        <fullName evidence="4">Ribosomal protein S18 acetylase RimI-like enzyme</fullName>
    </submittedName>
</protein>
<keyword evidence="1" id="KW-0808">Transferase</keyword>
<proteinExistence type="predicted"/>
<keyword evidence="4" id="KW-0687">Ribonucleoprotein</keyword>
<evidence type="ECO:0000256" key="2">
    <source>
        <dbReference type="ARBA" id="ARBA00023315"/>
    </source>
</evidence>
<sequence>MESIYIREGAAGDIPLIRELAGRTWWPAYREILAGEQIRYMLDRLYSENALQEQMERGHCFLLAYKSDRPLGFASWSVSQGSGTCRLHKIYVLPETQGKGTGRFLINTVELKAKEQGCQVLELNVNRFNKARSFYEKLGFKVQRTEDIPIGPFFMNDYIMQKIL</sequence>
<accession>A0A4V2UU54</accession>
<reference evidence="4 5" key="1">
    <citation type="submission" date="2019-03" db="EMBL/GenBank/DDBJ databases">
        <title>Genomic Encyclopedia of Type Strains, Phase IV (KMG-IV): sequencing the most valuable type-strain genomes for metagenomic binning, comparative biology and taxonomic classification.</title>
        <authorList>
            <person name="Goeker M."/>
        </authorList>
    </citation>
    <scope>NUCLEOTIDE SEQUENCE [LARGE SCALE GENOMIC DNA]</scope>
    <source>
        <strain evidence="4 5">DSM 21100</strain>
    </source>
</reference>
<keyword evidence="2" id="KW-0012">Acyltransferase</keyword>
<dbReference type="GO" id="GO:0016747">
    <property type="term" value="F:acyltransferase activity, transferring groups other than amino-acyl groups"/>
    <property type="evidence" value="ECO:0007669"/>
    <property type="project" value="InterPro"/>
</dbReference>
<dbReference type="PROSITE" id="PS51186">
    <property type="entry name" value="GNAT"/>
    <property type="match status" value="1"/>
</dbReference>
<dbReference type="InterPro" id="IPR016181">
    <property type="entry name" value="Acyl_CoA_acyltransferase"/>
</dbReference>
<dbReference type="AlphaFoldDB" id="A0A4V2UU54"/>
<gene>
    <name evidence="4" type="ORF">EDD80_102316</name>
</gene>
<dbReference type="Gene3D" id="3.40.630.30">
    <property type="match status" value="1"/>
</dbReference>
<keyword evidence="5" id="KW-1185">Reference proteome</keyword>
<organism evidence="4 5">
    <name type="scientific">Anseongella ginsenosidimutans</name>
    <dbReference type="NCBI Taxonomy" id="496056"/>
    <lineage>
        <taxon>Bacteria</taxon>
        <taxon>Pseudomonadati</taxon>
        <taxon>Bacteroidota</taxon>
        <taxon>Sphingobacteriia</taxon>
        <taxon>Sphingobacteriales</taxon>
        <taxon>Sphingobacteriaceae</taxon>
        <taxon>Anseongella</taxon>
    </lineage>
</organism>
<dbReference type="Pfam" id="PF13673">
    <property type="entry name" value="Acetyltransf_10"/>
    <property type="match status" value="1"/>
</dbReference>
<dbReference type="OrthoDB" id="9800604at2"/>
<dbReference type="CDD" id="cd04301">
    <property type="entry name" value="NAT_SF"/>
    <property type="match status" value="1"/>
</dbReference>
<dbReference type="InterPro" id="IPR050832">
    <property type="entry name" value="Bact_Acetyltransf"/>
</dbReference>
<dbReference type="InterPro" id="IPR000182">
    <property type="entry name" value="GNAT_dom"/>
</dbReference>
<dbReference type="RefSeq" id="WP_132128210.1">
    <property type="nucleotide sequence ID" value="NZ_SMAD01000002.1"/>
</dbReference>
<evidence type="ECO:0000313" key="4">
    <source>
        <dbReference type="EMBL" id="TCS89123.1"/>
    </source>
</evidence>
<keyword evidence="4" id="KW-0689">Ribosomal protein</keyword>
<evidence type="ECO:0000256" key="1">
    <source>
        <dbReference type="ARBA" id="ARBA00022679"/>
    </source>
</evidence>
<comment type="caution">
    <text evidence="4">The sequence shown here is derived from an EMBL/GenBank/DDBJ whole genome shotgun (WGS) entry which is preliminary data.</text>
</comment>
<evidence type="ECO:0000313" key="5">
    <source>
        <dbReference type="Proteomes" id="UP000295807"/>
    </source>
</evidence>
<feature type="domain" description="N-acetyltransferase" evidence="3">
    <location>
        <begin position="4"/>
        <end position="164"/>
    </location>
</feature>
<dbReference type="EMBL" id="SMAD01000002">
    <property type="protein sequence ID" value="TCS89123.1"/>
    <property type="molecule type" value="Genomic_DNA"/>
</dbReference>
<dbReference type="GO" id="GO:0005840">
    <property type="term" value="C:ribosome"/>
    <property type="evidence" value="ECO:0007669"/>
    <property type="project" value="UniProtKB-KW"/>
</dbReference>
<dbReference type="Proteomes" id="UP000295807">
    <property type="component" value="Unassembled WGS sequence"/>
</dbReference>
<dbReference type="PANTHER" id="PTHR43877">
    <property type="entry name" value="AMINOALKYLPHOSPHONATE N-ACETYLTRANSFERASE-RELATED-RELATED"/>
    <property type="match status" value="1"/>
</dbReference>